<dbReference type="OrthoDB" id="9772456at2"/>
<dbReference type="PATRIC" id="fig|1423804.4.peg.2447"/>
<dbReference type="SUPFAM" id="SSF56655">
    <property type="entry name" value="Carbohydrate phosphatase"/>
    <property type="match status" value="1"/>
</dbReference>
<evidence type="ECO:0000313" key="7">
    <source>
        <dbReference type="Proteomes" id="UP000051442"/>
    </source>
</evidence>
<dbReference type="AlphaFoldDB" id="A0A0R2FCT0"/>
<dbReference type="Gene3D" id="3.40.190.80">
    <property type="match status" value="1"/>
</dbReference>
<reference evidence="6 7" key="1">
    <citation type="journal article" date="2015" name="Genome Announc.">
        <title>Expanding the biotechnology potential of lactobacilli through comparative genomics of 213 strains and associated genera.</title>
        <authorList>
            <person name="Sun Z."/>
            <person name="Harris H.M."/>
            <person name="McCann A."/>
            <person name="Guo C."/>
            <person name="Argimon S."/>
            <person name="Zhang W."/>
            <person name="Yang X."/>
            <person name="Jeffery I.B."/>
            <person name="Cooney J.C."/>
            <person name="Kagawa T.F."/>
            <person name="Liu W."/>
            <person name="Song Y."/>
            <person name="Salvetti E."/>
            <person name="Wrobel A."/>
            <person name="Rasinkangas P."/>
            <person name="Parkhill J."/>
            <person name="Rea M.C."/>
            <person name="O'Sullivan O."/>
            <person name="Ritari J."/>
            <person name="Douillard F.P."/>
            <person name="Paul Ross R."/>
            <person name="Yang R."/>
            <person name="Briner A.E."/>
            <person name="Felis G.E."/>
            <person name="de Vos W.M."/>
            <person name="Barrangou R."/>
            <person name="Klaenhammer T.R."/>
            <person name="Caufield P.W."/>
            <person name="Cui Y."/>
            <person name="Zhang H."/>
            <person name="O'Toole P.W."/>
        </authorList>
    </citation>
    <scope>NUCLEOTIDE SEQUENCE [LARGE SCALE GENOMIC DNA]</scope>
    <source>
        <strain evidence="6 7">DSM 23365</strain>
    </source>
</reference>
<dbReference type="FunFam" id="3.30.540.10:FF:000003">
    <property type="entry name" value="Inositol-1-monophosphatase"/>
    <property type="match status" value="1"/>
</dbReference>
<organism evidence="6 7">
    <name type="scientific">Secundilactobacillus similis DSM 23365 = JCM 2765</name>
    <dbReference type="NCBI Taxonomy" id="1423804"/>
    <lineage>
        <taxon>Bacteria</taxon>
        <taxon>Bacillati</taxon>
        <taxon>Bacillota</taxon>
        <taxon>Bacilli</taxon>
        <taxon>Lactobacillales</taxon>
        <taxon>Lactobacillaceae</taxon>
        <taxon>Secundilactobacillus</taxon>
    </lineage>
</organism>
<evidence type="ECO:0000256" key="5">
    <source>
        <dbReference type="PIRSR" id="PIRSR600760-2"/>
    </source>
</evidence>
<dbReference type="GO" id="GO:0007165">
    <property type="term" value="P:signal transduction"/>
    <property type="evidence" value="ECO:0007669"/>
    <property type="project" value="TreeGrafter"/>
</dbReference>
<comment type="caution">
    <text evidence="6">The sequence shown here is derived from an EMBL/GenBank/DDBJ whole genome shotgun (WGS) entry which is preliminary data.</text>
</comment>
<keyword evidence="7" id="KW-1185">Reference proteome</keyword>
<dbReference type="RefSeq" id="WP_054736089.1">
    <property type="nucleotide sequence ID" value="NZ_AYZM01000036.1"/>
</dbReference>
<dbReference type="Pfam" id="PF00459">
    <property type="entry name" value="Inositol_P"/>
    <property type="match status" value="1"/>
</dbReference>
<feature type="binding site" evidence="5">
    <location>
        <position position="89"/>
    </location>
    <ligand>
        <name>Mg(2+)</name>
        <dbReference type="ChEBI" id="CHEBI:18420"/>
        <label>1</label>
        <note>catalytic</note>
    </ligand>
</feature>
<keyword evidence="4 5" id="KW-0460">Magnesium</keyword>
<dbReference type="InterPro" id="IPR020583">
    <property type="entry name" value="Inositol_monoP_metal-BS"/>
</dbReference>
<dbReference type="InterPro" id="IPR000760">
    <property type="entry name" value="Inositol_monophosphatase-like"/>
</dbReference>
<sequence>MDQGQLQEIDQTVKGWLRDSRKFVLTKMAEKLNVAEKSSRKDLVTNVDKANEQFLIERIRQFSPDSQILGEEGFGDKITETSGWVWVVDPIDGTMNFVKQQDHFATMIALYIDGQGVLGYINDIMNDDLYSGGPQLGVFKNEQRLPAPANLGLADGLIGISGPLILRNQFNMQIVAEKSAGVRAYGSAGIEISHILSGKLNGYISYLKPWDFGAGKILAETLGLSVTTVDGKPLGMLSSDFVMVATEKAQRDILPIVG</sequence>
<evidence type="ECO:0000256" key="1">
    <source>
        <dbReference type="ARBA" id="ARBA00001946"/>
    </source>
</evidence>
<evidence type="ECO:0000256" key="2">
    <source>
        <dbReference type="ARBA" id="ARBA00022723"/>
    </source>
</evidence>
<dbReference type="GO" id="GO:0006020">
    <property type="term" value="P:inositol metabolic process"/>
    <property type="evidence" value="ECO:0007669"/>
    <property type="project" value="TreeGrafter"/>
</dbReference>
<dbReference type="CDD" id="cd01637">
    <property type="entry name" value="IMPase_like"/>
    <property type="match status" value="1"/>
</dbReference>
<name>A0A0R2FCT0_9LACO</name>
<dbReference type="PANTHER" id="PTHR20854:SF4">
    <property type="entry name" value="INOSITOL-1-MONOPHOSPHATASE-RELATED"/>
    <property type="match status" value="1"/>
</dbReference>
<feature type="binding site" evidence="5">
    <location>
        <position position="91"/>
    </location>
    <ligand>
        <name>Mg(2+)</name>
        <dbReference type="ChEBI" id="CHEBI:18420"/>
        <label>1</label>
        <note>catalytic</note>
    </ligand>
</feature>
<proteinExistence type="predicted"/>
<dbReference type="PRINTS" id="PR00377">
    <property type="entry name" value="IMPHPHTASES"/>
</dbReference>
<protein>
    <submittedName>
        <fullName evidence="6">Inositol monophosphatase family protein</fullName>
    </submittedName>
</protein>
<dbReference type="PANTHER" id="PTHR20854">
    <property type="entry name" value="INOSITOL MONOPHOSPHATASE"/>
    <property type="match status" value="1"/>
</dbReference>
<comment type="cofactor">
    <cofactor evidence="1 5">
        <name>Mg(2+)</name>
        <dbReference type="ChEBI" id="CHEBI:18420"/>
    </cofactor>
</comment>
<dbReference type="EMBL" id="AYZM01000036">
    <property type="protein sequence ID" value="KRN26353.1"/>
    <property type="molecule type" value="Genomic_DNA"/>
</dbReference>
<dbReference type="STRING" id="1423804.FD14_GL002255"/>
<feature type="binding site" evidence="5">
    <location>
        <position position="71"/>
    </location>
    <ligand>
        <name>Mg(2+)</name>
        <dbReference type="ChEBI" id="CHEBI:18420"/>
        <label>1</label>
        <note>catalytic</note>
    </ligand>
</feature>
<feature type="binding site" evidence="5">
    <location>
        <position position="211"/>
    </location>
    <ligand>
        <name>Mg(2+)</name>
        <dbReference type="ChEBI" id="CHEBI:18420"/>
        <label>1</label>
        <note>catalytic</note>
    </ligand>
</feature>
<dbReference type="GO" id="GO:0008934">
    <property type="term" value="F:inositol monophosphate 1-phosphatase activity"/>
    <property type="evidence" value="ECO:0007669"/>
    <property type="project" value="TreeGrafter"/>
</dbReference>
<keyword evidence="2 5" id="KW-0479">Metal-binding</keyword>
<dbReference type="PROSITE" id="PS00629">
    <property type="entry name" value="IMP_1"/>
    <property type="match status" value="1"/>
</dbReference>
<feature type="binding site" evidence="5">
    <location>
        <position position="92"/>
    </location>
    <ligand>
        <name>Mg(2+)</name>
        <dbReference type="ChEBI" id="CHEBI:18420"/>
        <label>1</label>
        <note>catalytic</note>
    </ligand>
</feature>
<gene>
    <name evidence="6" type="ORF">FD14_GL002255</name>
</gene>
<dbReference type="Gene3D" id="3.30.540.10">
    <property type="entry name" value="Fructose-1,6-Bisphosphatase, subunit A, domain 1"/>
    <property type="match status" value="1"/>
</dbReference>
<dbReference type="Proteomes" id="UP000051442">
    <property type="component" value="Unassembled WGS sequence"/>
</dbReference>
<dbReference type="GO" id="GO:0046872">
    <property type="term" value="F:metal ion binding"/>
    <property type="evidence" value="ECO:0007669"/>
    <property type="project" value="UniProtKB-KW"/>
</dbReference>
<evidence type="ECO:0000256" key="4">
    <source>
        <dbReference type="ARBA" id="ARBA00022842"/>
    </source>
</evidence>
<evidence type="ECO:0000256" key="3">
    <source>
        <dbReference type="ARBA" id="ARBA00022801"/>
    </source>
</evidence>
<evidence type="ECO:0000313" key="6">
    <source>
        <dbReference type="EMBL" id="KRN26353.1"/>
    </source>
</evidence>
<accession>A0A0R2FCT0</accession>
<keyword evidence="3" id="KW-0378">Hydrolase</keyword>